<accession>A0A1I0S3R2</accession>
<sequence length="99" mass="11730">MKVFDYQNQDGKFIFISKDFPKSIEEKEVNLPKSIVIDYEIKHNATTHELHIKESRNGNILVYDVTNLSHNTLQKLIEDIKKSIRMNNFYLHKHFIPVS</sequence>
<protein>
    <submittedName>
        <fullName evidence="1">Uncharacterized protein</fullName>
    </submittedName>
</protein>
<organism evidence="1 2">
    <name type="scientific">Chryseobacterium wanjuense</name>
    <dbReference type="NCBI Taxonomy" id="356305"/>
    <lineage>
        <taxon>Bacteria</taxon>
        <taxon>Pseudomonadati</taxon>
        <taxon>Bacteroidota</taxon>
        <taxon>Flavobacteriia</taxon>
        <taxon>Flavobacteriales</taxon>
        <taxon>Weeksellaceae</taxon>
        <taxon>Chryseobacterium group</taxon>
        <taxon>Chryseobacterium</taxon>
    </lineage>
</organism>
<dbReference type="AlphaFoldDB" id="A0A1I0S3R2"/>
<reference evidence="2" key="1">
    <citation type="submission" date="2016-10" db="EMBL/GenBank/DDBJ databases">
        <authorList>
            <person name="Varghese N."/>
            <person name="Submissions S."/>
        </authorList>
    </citation>
    <scope>NUCLEOTIDE SEQUENCE [LARGE SCALE GENOMIC DNA]</scope>
    <source>
        <strain evidence="2">DSM 17724</strain>
    </source>
</reference>
<dbReference type="EMBL" id="FOIU01000005">
    <property type="protein sequence ID" value="SEW49356.1"/>
    <property type="molecule type" value="Genomic_DNA"/>
</dbReference>
<evidence type="ECO:0000313" key="2">
    <source>
        <dbReference type="Proteomes" id="UP000199469"/>
    </source>
</evidence>
<evidence type="ECO:0000313" key="1">
    <source>
        <dbReference type="EMBL" id="SEW49356.1"/>
    </source>
</evidence>
<name>A0A1I0S3R2_9FLAO</name>
<dbReference type="OrthoDB" id="1263219at2"/>
<dbReference type="Proteomes" id="UP000199469">
    <property type="component" value="Unassembled WGS sequence"/>
</dbReference>
<dbReference type="RefSeq" id="WP_089796044.1">
    <property type="nucleotide sequence ID" value="NZ_FOIU01000005.1"/>
</dbReference>
<gene>
    <name evidence="1" type="ORF">SAMN05421841_4140</name>
</gene>
<keyword evidence="2" id="KW-1185">Reference proteome</keyword>
<proteinExistence type="predicted"/>